<sequence length="99" mass="11221">MVFANDLQGHGWLFIWTTWSPELSPEVRGAASCDCTRVIRVLTLPERMILCVIFGRSARFVYESASTKQGQNIEDLSRYVMVGEPKENVELLIGTVVTW</sequence>
<proteinExistence type="predicted"/>
<reference evidence="1" key="2">
    <citation type="journal article" date="2023" name="Int. J. Mol. Sci.">
        <title>De Novo Assembly and Annotation of 11 Diverse Shrub Willow (Salix) Genomes Reveals Novel Gene Organization in Sex-Linked Regions.</title>
        <authorList>
            <person name="Hyden B."/>
            <person name="Feng K."/>
            <person name="Yates T.B."/>
            <person name="Jawdy S."/>
            <person name="Cereghino C."/>
            <person name="Smart L.B."/>
            <person name="Muchero W."/>
        </authorList>
    </citation>
    <scope>NUCLEOTIDE SEQUENCE</scope>
    <source>
        <tissue evidence="1">Shoot tip</tissue>
    </source>
</reference>
<keyword evidence="2" id="KW-1185">Reference proteome</keyword>
<comment type="caution">
    <text evidence="1">The sequence shown here is derived from an EMBL/GenBank/DDBJ whole genome shotgun (WGS) entry which is preliminary data.</text>
</comment>
<evidence type="ECO:0000313" key="1">
    <source>
        <dbReference type="EMBL" id="KAJ6287933.1"/>
    </source>
</evidence>
<gene>
    <name evidence="1" type="ORF">OIU77_001118</name>
</gene>
<name>A0ABQ8ZGI1_9ROSI</name>
<dbReference type="EMBL" id="JAPFFI010001088">
    <property type="protein sequence ID" value="KAJ6287933.1"/>
    <property type="molecule type" value="Genomic_DNA"/>
</dbReference>
<accession>A0ABQ8ZGI1</accession>
<dbReference type="Proteomes" id="UP001141253">
    <property type="component" value="Unassembled WGS sequence"/>
</dbReference>
<organism evidence="1 2">
    <name type="scientific">Salix suchowensis</name>
    <dbReference type="NCBI Taxonomy" id="1278906"/>
    <lineage>
        <taxon>Eukaryota</taxon>
        <taxon>Viridiplantae</taxon>
        <taxon>Streptophyta</taxon>
        <taxon>Embryophyta</taxon>
        <taxon>Tracheophyta</taxon>
        <taxon>Spermatophyta</taxon>
        <taxon>Magnoliopsida</taxon>
        <taxon>eudicotyledons</taxon>
        <taxon>Gunneridae</taxon>
        <taxon>Pentapetalae</taxon>
        <taxon>rosids</taxon>
        <taxon>fabids</taxon>
        <taxon>Malpighiales</taxon>
        <taxon>Salicaceae</taxon>
        <taxon>Saliceae</taxon>
        <taxon>Salix</taxon>
    </lineage>
</organism>
<protein>
    <submittedName>
        <fullName evidence="1">Uncharacterized protein</fullName>
    </submittedName>
</protein>
<evidence type="ECO:0000313" key="2">
    <source>
        <dbReference type="Proteomes" id="UP001141253"/>
    </source>
</evidence>
<reference evidence="1" key="1">
    <citation type="submission" date="2022-10" db="EMBL/GenBank/DDBJ databases">
        <authorList>
            <person name="Hyden B.L."/>
            <person name="Feng K."/>
            <person name="Yates T."/>
            <person name="Jawdy S."/>
            <person name="Smart L.B."/>
            <person name="Muchero W."/>
        </authorList>
    </citation>
    <scope>NUCLEOTIDE SEQUENCE</scope>
    <source>
        <tissue evidence="1">Shoot tip</tissue>
    </source>
</reference>